<evidence type="ECO:0000313" key="1">
    <source>
        <dbReference type="EMBL" id="RII81723.1"/>
    </source>
</evidence>
<dbReference type="Pfam" id="PF06041">
    <property type="entry name" value="DUF924"/>
    <property type="match status" value="1"/>
</dbReference>
<gene>
    <name evidence="1" type="ORF">CJO09_14790</name>
</gene>
<reference evidence="1 2" key="1">
    <citation type="submission" date="2017-08" db="EMBL/GenBank/DDBJ databases">
        <title>Pusillimonas indicus sp. nov., a member of the family Alcaligenaceae isolated from surface seawater.</title>
        <authorList>
            <person name="Li J."/>
        </authorList>
    </citation>
    <scope>NUCLEOTIDE SEQUENCE [LARGE SCALE GENOMIC DNA]</scope>
    <source>
        <strain evidence="1 2">17-4A</strain>
    </source>
</reference>
<dbReference type="SUPFAM" id="SSF48452">
    <property type="entry name" value="TPR-like"/>
    <property type="match status" value="1"/>
</dbReference>
<dbReference type="InterPro" id="IPR010323">
    <property type="entry name" value="DUF924"/>
</dbReference>
<dbReference type="Gene3D" id="1.25.40.10">
    <property type="entry name" value="Tetratricopeptide repeat domain"/>
    <property type="match status" value="1"/>
</dbReference>
<evidence type="ECO:0000313" key="2">
    <source>
        <dbReference type="Proteomes" id="UP000266483"/>
    </source>
</evidence>
<keyword evidence="2" id="KW-1185">Reference proteome</keyword>
<accession>A0ABX9MS89</accession>
<dbReference type="Proteomes" id="UP000266483">
    <property type="component" value="Unassembled WGS sequence"/>
</dbReference>
<proteinExistence type="predicted"/>
<evidence type="ECO:0008006" key="3">
    <source>
        <dbReference type="Google" id="ProtNLM"/>
    </source>
</evidence>
<dbReference type="RefSeq" id="WP_342772203.1">
    <property type="nucleotide sequence ID" value="NZ_CP170494.1"/>
</dbReference>
<organism evidence="1 2">
    <name type="scientific">Neopusillimonas maritima</name>
    <dbReference type="NCBI Taxonomy" id="2026239"/>
    <lineage>
        <taxon>Bacteria</taxon>
        <taxon>Pseudomonadati</taxon>
        <taxon>Pseudomonadota</taxon>
        <taxon>Betaproteobacteria</taxon>
        <taxon>Burkholderiales</taxon>
        <taxon>Alcaligenaceae</taxon>
        <taxon>Neopusillimonas</taxon>
    </lineage>
</organism>
<dbReference type="EMBL" id="NQOU01000009">
    <property type="protein sequence ID" value="RII81723.1"/>
    <property type="molecule type" value="Genomic_DNA"/>
</dbReference>
<protein>
    <recommendedName>
        <fullName evidence="3">DUF924 domain-containing protein</fullName>
    </recommendedName>
</protein>
<name>A0ABX9MS89_9BURK</name>
<sequence>MHSESIRIHEIAMELYDQPGLETNFEFEIKHKEILERFGRYPHRNKALGRPSTAEEIEFLKQPGSGF</sequence>
<dbReference type="InterPro" id="IPR011990">
    <property type="entry name" value="TPR-like_helical_dom_sf"/>
</dbReference>
<comment type="caution">
    <text evidence="1">The sequence shown here is derived from an EMBL/GenBank/DDBJ whole genome shotgun (WGS) entry which is preliminary data.</text>
</comment>